<keyword evidence="4 6" id="KW-1133">Transmembrane helix</keyword>
<keyword evidence="3 6" id="KW-0812">Transmembrane</keyword>
<evidence type="ECO:0000256" key="5">
    <source>
        <dbReference type="ARBA" id="ARBA00023136"/>
    </source>
</evidence>
<comment type="subcellular location">
    <subcellularLocation>
        <location evidence="1 6">Cell membrane</location>
        <topology evidence="1 6">Multi-pass membrane protein</topology>
    </subcellularLocation>
</comment>
<feature type="transmembrane region" description="Helical" evidence="6">
    <location>
        <begin position="191"/>
        <end position="212"/>
    </location>
</feature>
<feature type="domain" description="VTT" evidence="7">
    <location>
        <begin position="70"/>
        <end position="186"/>
    </location>
</feature>
<dbReference type="PANTHER" id="PTHR12677">
    <property type="entry name" value="GOLGI APPARATUS MEMBRANE PROTEIN TVP38-RELATED"/>
    <property type="match status" value="1"/>
</dbReference>
<feature type="transmembrane region" description="Helical" evidence="6">
    <location>
        <begin position="166"/>
        <end position="185"/>
    </location>
</feature>
<evidence type="ECO:0000313" key="9">
    <source>
        <dbReference type="Proteomes" id="UP000738517"/>
    </source>
</evidence>
<keyword evidence="5 6" id="KW-0472">Membrane</keyword>
<keyword evidence="2 6" id="KW-1003">Cell membrane</keyword>
<comment type="similarity">
    <text evidence="6">Belongs to the TVP38/TMEM64 family.</text>
</comment>
<feature type="transmembrane region" description="Helical" evidence="6">
    <location>
        <begin position="90"/>
        <end position="114"/>
    </location>
</feature>
<evidence type="ECO:0000256" key="4">
    <source>
        <dbReference type="ARBA" id="ARBA00022989"/>
    </source>
</evidence>
<dbReference type="Proteomes" id="UP000738517">
    <property type="component" value="Unassembled WGS sequence"/>
</dbReference>
<name>A0ABW9YK54_9GAMM</name>
<accession>A0ABW9YK54</accession>
<feature type="transmembrane region" description="Helical" evidence="6">
    <location>
        <begin position="49"/>
        <end position="70"/>
    </location>
</feature>
<proteinExistence type="inferred from homology"/>
<keyword evidence="9" id="KW-1185">Reference proteome</keyword>
<dbReference type="EMBL" id="RSEJ01000018">
    <property type="protein sequence ID" value="NBI54192.1"/>
    <property type="molecule type" value="Genomic_DNA"/>
</dbReference>
<organism evidence="8 9">
    <name type="scientific">Photobacterium alginatilyticum</name>
    <dbReference type="NCBI Taxonomy" id="1775171"/>
    <lineage>
        <taxon>Bacteria</taxon>
        <taxon>Pseudomonadati</taxon>
        <taxon>Pseudomonadota</taxon>
        <taxon>Gammaproteobacteria</taxon>
        <taxon>Vibrionales</taxon>
        <taxon>Vibrionaceae</taxon>
        <taxon>Photobacterium</taxon>
    </lineage>
</organism>
<evidence type="ECO:0000256" key="2">
    <source>
        <dbReference type="ARBA" id="ARBA00022475"/>
    </source>
</evidence>
<dbReference type="RefSeq" id="WP_160653757.1">
    <property type="nucleotide sequence ID" value="NZ_RSEJ01000018.1"/>
</dbReference>
<protein>
    <recommendedName>
        <fullName evidence="6">TVP38/TMEM64 family membrane protein</fullName>
    </recommendedName>
</protein>
<comment type="caution">
    <text evidence="8">The sequence shown here is derived from an EMBL/GenBank/DDBJ whole genome shotgun (WGS) entry which is preliminary data.</text>
</comment>
<evidence type="ECO:0000256" key="3">
    <source>
        <dbReference type="ARBA" id="ARBA00022692"/>
    </source>
</evidence>
<gene>
    <name evidence="8" type="ORF">EIZ48_16720</name>
</gene>
<dbReference type="InterPro" id="IPR015414">
    <property type="entry name" value="TMEM64"/>
</dbReference>
<evidence type="ECO:0000256" key="1">
    <source>
        <dbReference type="ARBA" id="ARBA00004651"/>
    </source>
</evidence>
<evidence type="ECO:0000256" key="6">
    <source>
        <dbReference type="RuleBase" id="RU366058"/>
    </source>
</evidence>
<dbReference type="InterPro" id="IPR032816">
    <property type="entry name" value="VTT_dom"/>
</dbReference>
<feature type="transmembrane region" description="Helical" evidence="6">
    <location>
        <begin position="7"/>
        <end position="29"/>
    </location>
</feature>
<dbReference type="PANTHER" id="PTHR12677:SF59">
    <property type="entry name" value="GOLGI APPARATUS MEMBRANE PROTEIN TVP38-RELATED"/>
    <property type="match status" value="1"/>
</dbReference>
<evidence type="ECO:0000259" key="7">
    <source>
        <dbReference type="Pfam" id="PF09335"/>
    </source>
</evidence>
<dbReference type="Pfam" id="PF09335">
    <property type="entry name" value="VTT_dom"/>
    <property type="match status" value="1"/>
</dbReference>
<feature type="transmembrane region" description="Helical" evidence="6">
    <location>
        <begin position="134"/>
        <end position="154"/>
    </location>
</feature>
<reference evidence="8 9" key="1">
    <citation type="journal article" date="2017" name="Int. J. Syst. Evol. Microbiol.">
        <title>Photobacterium alginatilyticum sp. nov., a marine bacterium isolated from bottom seawater.</title>
        <authorList>
            <person name="Wang X."/>
            <person name="Wang Y."/>
            <person name="Yang X."/>
            <person name="Sun H."/>
            <person name="Li B."/>
            <person name="Zhang X.H."/>
        </authorList>
    </citation>
    <scope>NUCLEOTIDE SEQUENCE [LARGE SCALE GENOMIC DNA]</scope>
    <source>
        <strain evidence="8 9">P03D4</strain>
    </source>
</reference>
<sequence length="218" mass="23814">MKSGKSLLYYLLIIIVIALFLLWVWLYHFSMPQSLDWDPQRIVEVVKHSGMAGPLVIIAAIATAIVFSPLPSAPIAMAAGAIYGHFEGTIYVFVGSLIGASAAFGVARVLGLQAAHAWLDQRFPDWKLGDQKRLMWLVMVTRLMPFMSFDLVSYVAGVTVLSYGRFLLATAVGILPACFLLAYLGEAAIEQSFTLNVVVVIGLLIAAGIWHLRSDKNS</sequence>
<evidence type="ECO:0000313" key="8">
    <source>
        <dbReference type="EMBL" id="NBI54192.1"/>
    </source>
</evidence>